<accession>A0ABU9BID4</accession>
<comment type="caution">
    <text evidence="3">The sequence shown here is derived from an EMBL/GenBank/DDBJ whole genome shotgun (WGS) entry which is preliminary data.</text>
</comment>
<keyword evidence="1" id="KW-0732">Signal</keyword>
<evidence type="ECO:0000313" key="3">
    <source>
        <dbReference type="EMBL" id="MEK8029476.1"/>
    </source>
</evidence>
<dbReference type="Proteomes" id="UP001371218">
    <property type="component" value="Unassembled WGS sequence"/>
</dbReference>
<feature type="chain" id="PRO_5046591906" evidence="1">
    <location>
        <begin position="28"/>
        <end position="185"/>
    </location>
</feature>
<name>A0ABU9BID4_9BURK</name>
<dbReference type="PANTHER" id="PTHR38593">
    <property type="entry name" value="BLR2558 PROTEIN"/>
    <property type="match status" value="1"/>
</dbReference>
<sequence length="185" mass="19580">MFMIVRSLKALLCLAVCCLSLSVGVLAQATGPEPGAQPLSNADQVAMRQAIGELRVSMELARLAQQRGGSEPIRRLGERALQDGGRLVAELERIGAARGWRMPSGLWRVGRAVVDVIGGLNGSAFDVAYSKEAAAGTARLVATFNQMSLTATDAELKARATESLPALREQLQAARALDRNVTLGP</sequence>
<protein>
    <submittedName>
        <fullName evidence="3">DUF4142 domain-containing protein</fullName>
    </submittedName>
</protein>
<proteinExistence type="predicted"/>
<gene>
    <name evidence="3" type="ORF">AACH06_01470</name>
</gene>
<evidence type="ECO:0000259" key="2">
    <source>
        <dbReference type="Pfam" id="PF13628"/>
    </source>
</evidence>
<reference evidence="3 4" key="1">
    <citation type="submission" date="2024-04" db="EMBL/GenBank/DDBJ databases">
        <title>Novel species of the genus Ideonella isolated from streams.</title>
        <authorList>
            <person name="Lu H."/>
        </authorList>
    </citation>
    <scope>NUCLEOTIDE SEQUENCE [LARGE SCALE GENOMIC DNA]</scope>
    <source>
        <strain evidence="3 4">DXS29W</strain>
    </source>
</reference>
<evidence type="ECO:0000313" key="4">
    <source>
        <dbReference type="Proteomes" id="UP001371218"/>
    </source>
</evidence>
<evidence type="ECO:0000256" key="1">
    <source>
        <dbReference type="SAM" id="SignalP"/>
    </source>
</evidence>
<dbReference type="PANTHER" id="PTHR38593:SF1">
    <property type="entry name" value="BLR2558 PROTEIN"/>
    <property type="match status" value="1"/>
</dbReference>
<feature type="signal peptide" evidence="1">
    <location>
        <begin position="1"/>
        <end position="27"/>
    </location>
</feature>
<dbReference type="InterPro" id="IPR025419">
    <property type="entry name" value="DUF4142"/>
</dbReference>
<keyword evidence="4" id="KW-1185">Reference proteome</keyword>
<organism evidence="3 4">
    <name type="scientific">Ideonella lacteola</name>
    <dbReference type="NCBI Taxonomy" id="2984193"/>
    <lineage>
        <taxon>Bacteria</taxon>
        <taxon>Pseudomonadati</taxon>
        <taxon>Pseudomonadota</taxon>
        <taxon>Betaproteobacteria</taxon>
        <taxon>Burkholderiales</taxon>
        <taxon>Sphaerotilaceae</taxon>
        <taxon>Ideonella</taxon>
    </lineage>
</organism>
<dbReference type="Pfam" id="PF13628">
    <property type="entry name" value="DUF4142"/>
    <property type="match status" value="1"/>
</dbReference>
<feature type="domain" description="DUF4142" evidence="2">
    <location>
        <begin position="43"/>
        <end position="177"/>
    </location>
</feature>
<dbReference type="EMBL" id="JBBUTG010000001">
    <property type="protein sequence ID" value="MEK8029476.1"/>
    <property type="molecule type" value="Genomic_DNA"/>
</dbReference>
<dbReference type="RefSeq" id="WP_341423813.1">
    <property type="nucleotide sequence ID" value="NZ_JBBUTG010000001.1"/>
</dbReference>